<protein>
    <submittedName>
        <fullName evidence="2">Uncharacterized protein</fullName>
    </submittedName>
</protein>
<comment type="caution">
    <text evidence="2">The sequence shown here is derived from an EMBL/GenBank/DDBJ whole genome shotgun (WGS) entry which is preliminary data.</text>
</comment>
<organism evidence="2 3">
    <name type="scientific">Goodea atripinnis</name>
    <dbReference type="NCBI Taxonomy" id="208336"/>
    <lineage>
        <taxon>Eukaryota</taxon>
        <taxon>Metazoa</taxon>
        <taxon>Chordata</taxon>
        <taxon>Craniata</taxon>
        <taxon>Vertebrata</taxon>
        <taxon>Euteleostomi</taxon>
        <taxon>Actinopterygii</taxon>
        <taxon>Neopterygii</taxon>
        <taxon>Teleostei</taxon>
        <taxon>Neoteleostei</taxon>
        <taxon>Acanthomorphata</taxon>
        <taxon>Ovalentaria</taxon>
        <taxon>Atherinomorphae</taxon>
        <taxon>Cyprinodontiformes</taxon>
        <taxon>Goodeidae</taxon>
        <taxon>Goodea</taxon>
    </lineage>
</organism>
<reference evidence="2 3" key="1">
    <citation type="submission" date="2021-06" db="EMBL/GenBank/DDBJ databases">
        <authorList>
            <person name="Palmer J.M."/>
        </authorList>
    </citation>
    <scope>NUCLEOTIDE SEQUENCE [LARGE SCALE GENOMIC DNA]</scope>
    <source>
        <strain evidence="2 3">GA_2019</strain>
        <tissue evidence="2">Muscle</tissue>
    </source>
</reference>
<keyword evidence="3" id="KW-1185">Reference proteome</keyword>
<accession>A0ABV0PMK2</accession>
<feature type="compositionally biased region" description="Basic and acidic residues" evidence="1">
    <location>
        <begin position="26"/>
        <end position="35"/>
    </location>
</feature>
<dbReference type="EMBL" id="JAHRIO010080570">
    <property type="protein sequence ID" value="MEQ2184666.1"/>
    <property type="molecule type" value="Genomic_DNA"/>
</dbReference>
<evidence type="ECO:0000256" key="1">
    <source>
        <dbReference type="SAM" id="MobiDB-lite"/>
    </source>
</evidence>
<dbReference type="Proteomes" id="UP001476798">
    <property type="component" value="Unassembled WGS sequence"/>
</dbReference>
<proteinExistence type="predicted"/>
<feature type="non-terminal residue" evidence="2">
    <location>
        <position position="1"/>
    </location>
</feature>
<evidence type="ECO:0000313" key="2">
    <source>
        <dbReference type="EMBL" id="MEQ2184666.1"/>
    </source>
</evidence>
<feature type="region of interest" description="Disordered" evidence="1">
    <location>
        <begin position="1"/>
        <end position="20"/>
    </location>
</feature>
<evidence type="ECO:0000313" key="3">
    <source>
        <dbReference type="Proteomes" id="UP001476798"/>
    </source>
</evidence>
<gene>
    <name evidence="2" type="ORF">GOODEAATRI_010382</name>
</gene>
<feature type="region of interest" description="Disordered" evidence="1">
    <location>
        <begin position="26"/>
        <end position="57"/>
    </location>
</feature>
<feature type="compositionally biased region" description="Basic and acidic residues" evidence="1">
    <location>
        <begin position="48"/>
        <end position="57"/>
    </location>
</feature>
<name>A0ABV0PMK2_9TELE</name>
<sequence length="246" mass="27234">DGASQKESLKHSPCPRRSRKLLRHLVEYEHDLHDPEESESSLSSGSTESDKEEDKRWEKMEVVWGTVLETMNEMQVTIKETSGTLTKHVEQLERTYKSRSPFLPHSHALQQDRAESLPALLQSPQPNSGGMHSYTTVSLNLLSSAPRQNTKTPVNLLRPVEPAASIFTAPQHVFQPLPEPQPVLQPRVNAGFLSIGQSASWPTLQPAPQPGGPLVYPGTQLAPLPYPPPRVNHVIQPALQPVIQVA</sequence>